<feature type="domain" description="Centrosomal CEP44" evidence="10">
    <location>
        <begin position="5"/>
        <end position="128"/>
    </location>
</feature>
<dbReference type="GO" id="GO:0005814">
    <property type="term" value="C:centriole"/>
    <property type="evidence" value="ECO:0007669"/>
    <property type="project" value="UniProtKB-SubCell"/>
</dbReference>
<evidence type="ECO:0000313" key="11">
    <source>
        <dbReference type="EMBL" id="KAI7810736.1"/>
    </source>
</evidence>
<comment type="caution">
    <text evidence="11">The sequence shown here is derived from an EMBL/GenBank/DDBJ whole genome shotgun (WGS) entry which is preliminary data.</text>
</comment>
<dbReference type="PANTHER" id="PTHR31477">
    <property type="entry name" value="CENTROSOMAL PROTEIN OF 44 KDA"/>
    <property type="match status" value="1"/>
</dbReference>
<dbReference type="Pfam" id="PF15007">
    <property type="entry name" value="CEP44"/>
    <property type="match status" value="1"/>
</dbReference>
<dbReference type="GO" id="GO:0007099">
    <property type="term" value="P:centriole replication"/>
    <property type="evidence" value="ECO:0007669"/>
    <property type="project" value="TreeGrafter"/>
</dbReference>
<dbReference type="AlphaFoldDB" id="A0A9W7WZ42"/>
<dbReference type="Proteomes" id="UP001059041">
    <property type="component" value="Linkage Group LG4"/>
</dbReference>
<proteinExistence type="predicted"/>
<evidence type="ECO:0000256" key="9">
    <source>
        <dbReference type="SAM" id="MobiDB-lite"/>
    </source>
</evidence>
<dbReference type="EMBL" id="JAFHDT010000004">
    <property type="protein sequence ID" value="KAI7810736.1"/>
    <property type="molecule type" value="Genomic_DNA"/>
</dbReference>
<sequence>MATGDLKGCLRKLEACLRSLKYPNEVDYHRLAVGDPSACLPLVSYAFTSYSASVAEHLVDYGVELTGMNDLRFIENVYKVLRDVFSYKPLLNKQQFLQSGFAERKVSILCDVIALVINKHKELTKESRLVNKPKRRSQLKSCVKNDNNPSVEIDSLDLTGLKVLQKQPLVERHLGSSSTPTRIIVSSDEQPQQEQEIEKSPTDNEPFQDLPEPTDSDKCVLESMLAGVEARLLDTVSRLDQRLAFMEHRIHALEKSMAGKIVIESNRWENLESRVLLLETRLALTSAQSLTSGNGDCNLNIDRSEIKEDTGSSSCFSTTFQPPSDVSGTGPTPASPPPTGPENIKERLERIVNMMKDTSDLLQNIEPTM</sequence>
<evidence type="ECO:0000256" key="6">
    <source>
        <dbReference type="ARBA" id="ARBA00023054"/>
    </source>
</evidence>
<keyword evidence="7" id="KW-0206">Cytoskeleton</keyword>
<evidence type="ECO:0000313" key="12">
    <source>
        <dbReference type="Proteomes" id="UP001059041"/>
    </source>
</evidence>
<dbReference type="InterPro" id="IPR029157">
    <property type="entry name" value="CEP44_CC"/>
</dbReference>
<dbReference type="GO" id="GO:0000922">
    <property type="term" value="C:spindle pole"/>
    <property type="evidence" value="ECO:0007669"/>
    <property type="project" value="UniProtKB-SubCell"/>
</dbReference>
<evidence type="ECO:0000259" key="10">
    <source>
        <dbReference type="Pfam" id="PF15007"/>
    </source>
</evidence>
<evidence type="ECO:0000256" key="3">
    <source>
        <dbReference type="ARBA" id="ARBA00004647"/>
    </source>
</evidence>
<dbReference type="GO" id="GO:0030496">
    <property type="term" value="C:midbody"/>
    <property type="evidence" value="ECO:0007669"/>
    <property type="project" value="UniProtKB-SubCell"/>
</dbReference>
<protein>
    <recommendedName>
        <fullName evidence="4">Centrosomal protein of 44 kDa</fullName>
    </recommendedName>
</protein>
<dbReference type="GO" id="GO:0010457">
    <property type="term" value="P:centriole-centriole cohesion"/>
    <property type="evidence" value="ECO:0007669"/>
    <property type="project" value="TreeGrafter"/>
</dbReference>
<dbReference type="GO" id="GO:0005813">
    <property type="term" value="C:centrosome"/>
    <property type="evidence" value="ECO:0007669"/>
    <property type="project" value="TreeGrafter"/>
</dbReference>
<reference evidence="11" key="1">
    <citation type="submission" date="2021-02" db="EMBL/GenBank/DDBJ databases">
        <title>Comparative genomics reveals that relaxation of natural selection precedes convergent phenotypic evolution of cavefish.</title>
        <authorList>
            <person name="Peng Z."/>
        </authorList>
    </citation>
    <scope>NUCLEOTIDE SEQUENCE</scope>
    <source>
        <tissue evidence="11">Muscle</tissue>
    </source>
</reference>
<evidence type="ECO:0000256" key="8">
    <source>
        <dbReference type="ARBA" id="ARBA00046235"/>
    </source>
</evidence>
<evidence type="ECO:0000256" key="1">
    <source>
        <dbReference type="ARBA" id="ARBA00004114"/>
    </source>
</evidence>
<evidence type="ECO:0000256" key="7">
    <source>
        <dbReference type="ARBA" id="ARBA00023212"/>
    </source>
</evidence>
<keyword evidence="12" id="KW-1185">Reference proteome</keyword>
<feature type="compositionally biased region" description="Polar residues" evidence="9">
    <location>
        <begin position="311"/>
        <end position="326"/>
    </location>
</feature>
<evidence type="ECO:0000256" key="2">
    <source>
        <dbReference type="ARBA" id="ARBA00004214"/>
    </source>
</evidence>
<comment type="subcellular location">
    <subcellularLocation>
        <location evidence="1">Cytoplasm</location>
        <location evidence="1">Cytoskeleton</location>
        <location evidence="1">Microtubule organizing center</location>
        <location evidence="1">Centrosome</location>
        <location evidence="1">Centriole</location>
    </subcellularLocation>
    <subcellularLocation>
        <location evidence="3">Cytoplasm</location>
        <location evidence="3">Cytoskeleton</location>
        <location evidence="3">Spindle pole</location>
    </subcellularLocation>
    <subcellularLocation>
        <location evidence="2">Midbody</location>
    </subcellularLocation>
</comment>
<name>A0A9W7WZ42_TRIRA</name>
<dbReference type="PANTHER" id="PTHR31477:SF1">
    <property type="entry name" value="CENTROSOMAL PROTEIN OF 44 KDA"/>
    <property type="match status" value="1"/>
</dbReference>
<feature type="region of interest" description="Disordered" evidence="9">
    <location>
        <begin position="309"/>
        <end position="345"/>
    </location>
</feature>
<keyword evidence="5" id="KW-0963">Cytoplasm</keyword>
<evidence type="ECO:0000256" key="4">
    <source>
        <dbReference type="ARBA" id="ARBA00014053"/>
    </source>
</evidence>
<dbReference type="InterPro" id="IPR033603">
    <property type="entry name" value="CEP44"/>
</dbReference>
<feature type="region of interest" description="Disordered" evidence="9">
    <location>
        <begin position="173"/>
        <end position="215"/>
    </location>
</feature>
<keyword evidence="6" id="KW-0175">Coiled coil</keyword>
<comment type="function">
    <text evidence="8">Centriole-enriched microtubule-binding protein involved in centriole biogenesis. In collaboration with CEP295 and POC1B, is required for the centriole-to-centrosome conversion by ensuring the formation of bona fide centriole wall. Functions as a linker component that maintains centrosome cohesion. Associates with CROCC and regulates its stability and localization to the centrosome.</text>
</comment>
<gene>
    <name evidence="11" type="ORF">IRJ41_005991</name>
</gene>
<organism evidence="11 12">
    <name type="scientific">Triplophysa rosa</name>
    <name type="common">Cave loach</name>
    <dbReference type="NCBI Taxonomy" id="992332"/>
    <lineage>
        <taxon>Eukaryota</taxon>
        <taxon>Metazoa</taxon>
        <taxon>Chordata</taxon>
        <taxon>Craniata</taxon>
        <taxon>Vertebrata</taxon>
        <taxon>Euteleostomi</taxon>
        <taxon>Actinopterygii</taxon>
        <taxon>Neopterygii</taxon>
        <taxon>Teleostei</taxon>
        <taxon>Ostariophysi</taxon>
        <taxon>Cypriniformes</taxon>
        <taxon>Nemacheilidae</taxon>
        <taxon>Triplophysa</taxon>
    </lineage>
</organism>
<evidence type="ECO:0000256" key="5">
    <source>
        <dbReference type="ARBA" id="ARBA00022490"/>
    </source>
</evidence>
<accession>A0A9W7WZ42</accession>
<dbReference type="OrthoDB" id="259598at2759"/>